<evidence type="ECO:0000313" key="3">
    <source>
        <dbReference type="Proteomes" id="UP000016922"/>
    </source>
</evidence>
<dbReference type="HOGENOM" id="CLU_1532710_0_0_1"/>
<protein>
    <submittedName>
        <fullName evidence="2">Uncharacterized protein</fullName>
    </submittedName>
</protein>
<proteinExistence type="predicted"/>
<name>S3CJS1_GLAL2</name>
<feature type="region of interest" description="Disordered" evidence="1">
    <location>
        <begin position="152"/>
        <end position="175"/>
    </location>
</feature>
<dbReference type="KEGG" id="glz:GLAREA_01396"/>
<keyword evidence="3" id="KW-1185">Reference proteome</keyword>
<gene>
    <name evidence="2" type="ORF">GLAREA_01396</name>
</gene>
<dbReference type="AlphaFoldDB" id="S3CJS1"/>
<evidence type="ECO:0000256" key="1">
    <source>
        <dbReference type="SAM" id="MobiDB-lite"/>
    </source>
</evidence>
<sequence>MSSRLLSPFSLTTARPLARSLRFPPLSPTRIQIAEYVRVATTQRSKPNQPFAVLAEHWHPTAHKTSTKTYDVDVLLAEDDDGADVCWRFQIAEGEDELDRLLAYSQAFGKHGSGDEHYDEYVHAFQEYIMKLWVKKTCMDRGWYSSRGDDGGEIWSNVKPGEDEDDDEVGCEDVD</sequence>
<dbReference type="GeneID" id="19460454"/>
<dbReference type="Proteomes" id="UP000016922">
    <property type="component" value="Unassembled WGS sequence"/>
</dbReference>
<evidence type="ECO:0000313" key="2">
    <source>
        <dbReference type="EMBL" id="EPE25484.1"/>
    </source>
</evidence>
<dbReference type="RefSeq" id="XP_008086803.1">
    <property type="nucleotide sequence ID" value="XM_008088612.1"/>
</dbReference>
<feature type="compositionally biased region" description="Acidic residues" evidence="1">
    <location>
        <begin position="162"/>
        <end position="175"/>
    </location>
</feature>
<dbReference type="EMBL" id="KE145371">
    <property type="protein sequence ID" value="EPE25484.1"/>
    <property type="molecule type" value="Genomic_DNA"/>
</dbReference>
<accession>S3CJS1</accession>
<organism evidence="2 3">
    <name type="scientific">Glarea lozoyensis (strain ATCC 20868 / MF5171)</name>
    <dbReference type="NCBI Taxonomy" id="1116229"/>
    <lineage>
        <taxon>Eukaryota</taxon>
        <taxon>Fungi</taxon>
        <taxon>Dikarya</taxon>
        <taxon>Ascomycota</taxon>
        <taxon>Pezizomycotina</taxon>
        <taxon>Leotiomycetes</taxon>
        <taxon>Helotiales</taxon>
        <taxon>Helotiaceae</taxon>
        <taxon>Glarea</taxon>
    </lineage>
</organism>
<dbReference type="OrthoDB" id="3573432at2759"/>
<reference evidence="2 3" key="1">
    <citation type="journal article" date="2013" name="BMC Genomics">
        <title>Genomics-driven discovery of the pneumocandin biosynthetic gene cluster in the fungus Glarea lozoyensis.</title>
        <authorList>
            <person name="Chen L."/>
            <person name="Yue Q."/>
            <person name="Zhang X."/>
            <person name="Xiang M."/>
            <person name="Wang C."/>
            <person name="Li S."/>
            <person name="Che Y."/>
            <person name="Ortiz-Lopez F.J."/>
            <person name="Bills G.F."/>
            <person name="Liu X."/>
            <person name="An Z."/>
        </authorList>
    </citation>
    <scope>NUCLEOTIDE SEQUENCE [LARGE SCALE GENOMIC DNA]</scope>
    <source>
        <strain evidence="3">ATCC 20868 / MF5171</strain>
    </source>
</reference>